<dbReference type="GO" id="GO:0003755">
    <property type="term" value="F:peptidyl-prolyl cis-trans isomerase activity"/>
    <property type="evidence" value="ECO:0007669"/>
    <property type="project" value="UniProtKB-KW"/>
</dbReference>
<evidence type="ECO:0000256" key="11">
    <source>
        <dbReference type="PROSITE-ProRule" id="PRU00278"/>
    </source>
</evidence>
<comment type="similarity">
    <text evidence="8">Belongs to the PpiD chaperone family.</text>
</comment>
<dbReference type="InterPro" id="IPR046357">
    <property type="entry name" value="PPIase_dom_sf"/>
</dbReference>
<accession>A0A1I1EBT4</accession>
<protein>
    <recommendedName>
        <fullName evidence="9">Periplasmic chaperone PpiD</fullName>
    </recommendedName>
    <alternativeName>
        <fullName evidence="10">Periplasmic folding chaperone</fullName>
    </alternativeName>
</protein>
<dbReference type="STRING" id="1122252.SAMN05660443_0396"/>
<keyword evidence="4 13" id="KW-0812">Transmembrane</keyword>
<evidence type="ECO:0000313" key="15">
    <source>
        <dbReference type="EMBL" id="SFB82848.1"/>
    </source>
</evidence>
<dbReference type="PANTHER" id="PTHR47529">
    <property type="entry name" value="PEPTIDYL-PROLYL CIS-TRANS ISOMERASE D"/>
    <property type="match status" value="1"/>
</dbReference>
<gene>
    <name evidence="15" type="ORF">SAMN05660443_0396</name>
</gene>
<organism evidence="15 16">
    <name type="scientific">Marinospirillum celere</name>
    <dbReference type="NCBI Taxonomy" id="1122252"/>
    <lineage>
        <taxon>Bacteria</taxon>
        <taxon>Pseudomonadati</taxon>
        <taxon>Pseudomonadota</taxon>
        <taxon>Gammaproteobacteria</taxon>
        <taxon>Oceanospirillales</taxon>
        <taxon>Oceanospirillaceae</taxon>
        <taxon>Marinospirillum</taxon>
    </lineage>
</organism>
<evidence type="ECO:0000256" key="4">
    <source>
        <dbReference type="ARBA" id="ARBA00022692"/>
    </source>
</evidence>
<evidence type="ECO:0000256" key="13">
    <source>
        <dbReference type="SAM" id="Phobius"/>
    </source>
</evidence>
<evidence type="ECO:0000313" key="16">
    <source>
        <dbReference type="Proteomes" id="UP000199058"/>
    </source>
</evidence>
<evidence type="ECO:0000256" key="5">
    <source>
        <dbReference type="ARBA" id="ARBA00022989"/>
    </source>
</evidence>
<dbReference type="AlphaFoldDB" id="A0A1I1EBT4"/>
<feature type="domain" description="PpiC" evidence="14">
    <location>
        <begin position="266"/>
        <end position="366"/>
    </location>
</feature>
<keyword evidence="12" id="KW-0175">Coiled coil</keyword>
<keyword evidence="16" id="KW-1185">Reference proteome</keyword>
<dbReference type="InterPro" id="IPR027304">
    <property type="entry name" value="Trigger_fact/SurA_dom_sf"/>
</dbReference>
<dbReference type="InterPro" id="IPR000297">
    <property type="entry name" value="PPIase_PpiC"/>
</dbReference>
<dbReference type="Pfam" id="PF13624">
    <property type="entry name" value="SurA_N_3"/>
    <property type="match status" value="1"/>
</dbReference>
<evidence type="ECO:0000256" key="9">
    <source>
        <dbReference type="ARBA" id="ARBA00040743"/>
    </source>
</evidence>
<evidence type="ECO:0000259" key="14">
    <source>
        <dbReference type="PROSITE" id="PS50198"/>
    </source>
</evidence>
<dbReference type="EMBL" id="FOLH01000001">
    <property type="protein sequence ID" value="SFB82848.1"/>
    <property type="molecule type" value="Genomic_DNA"/>
</dbReference>
<reference evidence="15 16" key="1">
    <citation type="submission" date="2016-10" db="EMBL/GenBank/DDBJ databases">
        <authorList>
            <person name="de Groot N.N."/>
        </authorList>
    </citation>
    <scope>NUCLEOTIDE SEQUENCE [LARGE SCALE GENOMIC DNA]</scope>
    <source>
        <strain evidence="15 16">DSM 18438</strain>
    </source>
</reference>
<keyword evidence="3" id="KW-0997">Cell inner membrane</keyword>
<evidence type="ECO:0000256" key="3">
    <source>
        <dbReference type="ARBA" id="ARBA00022519"/>
    </source>
</evidence>
<dbReference type="InterPro" id="IPR052029">
    <property type="entry name" value="PpiD_chaperone"/>
</dbReference>
<dbReference type="RefSeq" id="WP_091958357.1">
    <property type="nucleotide sequence ID" value="NZ_FOLH01000001.1"/>
</dbReference>
<dbReference type="Proteomes" id="UP000199058">
    <property type="component" value="Unassembled WGS sequence"/>
</dbReference>
<keyword evidence="5 13" id="KW-1133">Transmembrane helix</keyword>
<dbReference type="InterPro" id="IPR023058">
    <property type="entry name" value="PPIase_PpiC_CS"/>
</dbReference>
<keyword evidence="11" id="KW-0697">Rotamase</keyword>
<evidence type="ECO:0000256" key="7">
    <source>
        <dbReference type="ARBA" id="ARBA00023186"/>
    </source>
</evidence>
<evidence type="ECO:0000256" key="6">
    <source>
        <dbReference type="ARBA" id="ARBA00023136"/>
    </source>
</evidence>
<evidence type="ECO:0000256" key="12">
    <source>
        <dbReference type="SAM" id="Coils"/>
    </source>
</evidence>
<keyword evidence="11 15" id="KW-0413">Isomerase</keyword>
<dbReference type="PROSITE" id="PS01096">
    <property type="entry name" value="PPIC_PPIASE_1"/>
    <property type="match status" value="1"/>
</dbReference>
<sequence length="619" mass="70477">MLLKIREKSRGIIAYFIVGLIALAFSMWGMDSLFTAMRGDPNEVASINGESISQRQVDRYAQQQMRQLMQSGQIDPDRIDMNQLRQFALSQLVQEELLRQQAKQLNMRISDQMLDRQLVQFDAFRNDAGRFDREIYTQRLRQQGLSPSDFRAQLREDLLNQQLLDGFAVSEFMLDQEVEDFQRLVGQQRDYRYFLIRAENFMDQIDISDADVEAFYEAETERFMASERVRVDYLIFDPSSLLAGMEVTDQELEEEYQRFAAAFGGGSSYSAAHILLSFDNAAERQQALETLEQARDEILAGADFGELASELSEDRVTARRGGQLGTIEEGSLDPDFEQALFALEEVGDLSGVVETDFGLHLIQLTDLERAEAPPFEEVKEELRERLLAQPLRAATSDKLEELSNLSFSSEAISEVASATSLELQTSDWLITDQLEGFWAEADVAAELFSEEVIEDGWITEPLRLEDGRYLVLAKNDHQPRQARPLQEVADEVRAELKRVEAQALAEQETERLQQALEAGESLDVDWETLEAVSRNSRSVSREINQAAFRINLDETPTRLVSLVSGDVALIELLNVTEGEVSTDPDEVRQIRRMLAEDKGNRLQSQFIQQLESKADIEYR</sequence>
<name>A0A1I1EBT4_9GAMM</name>
<dbReference type="GO" id="GO:0005886">
    <property type="term" value="C:plasma membrane"/>
    <property type="evidence" value="ECO:0007669"/>
    <property type="project" value="UniProtKB-SubCell"/>
</dbReference>
<dbReference type="SUPFAM" id="SSF109998">
    <property type="entry name" value="Triger factor/SurA peptide-binding domain-like"/>
    <property type="match status" value="1"/>
</dbReference>
<dbReference type="Gene3D" id="3.10.50.40">
    <property type="match status" value="1"/>
</dbReference>
<keyword evidence="7" id="KW-0143">Chaperone</keyword>
<proteinExistence type="inferred from homology"/>
<keyword evidence="2" id="KW-1003">Cell membrane</keyword>
<evidence type="ECO:0000256" key="10">
    <source>
        <dbReference type="ARBA" id="ARBA00042775"/>
    </source>
</evidence>
<dbReference type="PROSITE" id="PS50198">
    <property type="entry name" value="PPIC_PPIASE_2"/>
    <property type="match status" value="1"/>
</dbReference>
<dbReference type="OrthoDB" id="9812372at2"/>
<dbReference type="SUPFAM" id="SSF54534">
    <property type="entry name" value="FKBP-like"/>
    <property type="match status" value="1"/>
</dbReference>
<evidence type="ECO:0000256" key="8">
    <source>
        <dbReference type="ARBA" id="ARBA00038408"/>
    </source>
</evidence>
<dbReference type="Gene3D" id="1.10.4030.10">
    <property type="entry name" value="Porin chaperone SurA, peptide-binding domain"/>
    <property type="match status" value="1"/>
</dbReference>
<keyword evidence="6 13" id="KW-0472">Membrane</keyword>
<feature type="transmembrane region" description="Helical" evidence="13">
    <location>
        <begin position="12"/>
        <end position="30"/>
    </location>
</feature>
<dbReference type="Pfam" id="PF00639">
    <property type="entry name" value="Rotamase"/>
    <property type="match status" value="1"/>
</dbReference>
<feature type="coiled-coil region" evidence="12">
    <location>
        <begin position="482"/>
        <end position="518"/>
    </location>
</feature>
<comment type="subcellular location">
    <subcellularLocation>
        <location evidence="1">Cell inner membrane</location>
        <topology evidence="1">Single-pass type II membrane protein</topology>
        <orientation evidence="1">Periplasmic side</orientation>
    </subcellularLocation>
</comment>
<dbReference type="PANTHER" id="PTHR47529:SF1">
    <property type="entry name" value="PERIPLASMIC CHAPERONE PPID"/>
    <property type="match status" value="1"/>
</dbReference>
<evidence type="ECO:0000256" key="1">
    <source>
        <dbReference type="ARBA" id="ARBA00004382"/>
    </source>
</evidence>
<evidence type="ECO:0000256" key="2">
    <source>
        <dbReference type="ARBA" id="ARBA00022475"/>
    </source>
</evidence>